<comment type="caution">
    <text evidence="8">The sequence shown here is derived from an EMBL/GenBank/DDBJ whole genome shotgun (WGS) entry which is preliminary data.</text>
</comment>
<keyword evidence="3" id="KW-0843">Virulence</keyword>
<dbReference type="InterPro" id="IPR031325">
    <property type="entry name" value="RHS_repeat"/>
</dbReference>
<dbReference type="Pfam" id="PF05593">
    <property type="entry name" value="RHS_repeat"/>
    <property type="match status" value="1"/>
</dbReference>
<keyword evidence="2" id="KW-0964">Secreted</keyword>
<comment type="subcellular location">
    <subcellularLocation>
        <location evidence="1">Secreted</location>
    </subcellularLocation>
</comment>
<evidence type="ECO:0000313" key="9">
    <source>
        <dbReference type="Proteomes" id="UP000034875"/>
    </source>
</evidence>
<dbReference type="Gene3D" id="2.180.10.10">
    <property type="entry name" value="RHS repeat-associated core"/>
    <property type="match status" value="2"/>
</dbReference>
<dbReference type="Pfam" id="PF03534">
    <property type="entry name" value="SpvB"/>
    <property type="match status" value="1"/>
</dbReference>
<feature type="chain" id="PRO_5002535655" evidence="5">
    <location>
        <begin position="28"/>
        <end position="1508"/>
    </location>
</feature>
<feature type="domain" description="DUF6443" evidence="7">
    <location>
        <begin position="756"/>
        <end position="827"/>
    </location>
</feature>
<organism evidence="8 9">
    <name type="scientific">candidate division CPR1 bacterium GW2011_GWA2_42_17</name>
    <dbReference type="NCBI Taxonomy" id="1618341"/>
    <lineage>
        <taxon>Bacteria</taxon>
        <taxon>candidate division CPR1</taxon>
    </lineage>
</organism>
<dbReference type="PANTHER" id="PTHR32305:SF15">
    <property type="entry name" value="PROTEIN RHSA-RELATED"/>
    <property type="match status" value="1"/>
</dbReference>
<accession>A0A0G0Z6P1</accession>
<evidence type="ECO:0000313" key="8">
    <source>
        <dbReference type="EMBL" id="KKS44324.1"/>
    </source>
</evidence>
<dbReference type="GO" id="GO:0005576">
    <property type="term" value="C:extracellular region"/>
    <property type="evidence" value="ECO:0007669"/>
    <property type="project" value="UniProtKB-SubCell"/>
</dbReference>
<dbReference type="Pfam" id="PF20041">
    <property type="entry name" value="DUF6443"/>
    <property type="match status" value="1"/>
</dbReference>
<dbReference type="InterPro" id="IPR045619">
    <property type="entry name" value="DUF6443"/>
</dbReference>
<dbReference type="PANTHER" id="PTHR32305">
    <property type="match status" value="1"/>
</dbReference>
<gene>
    <name evidence="8" type="ORF">UV05_C0007G0014</name>
</gene>
<name>A0A0G0Z6P1_9BACT</name>
<dbReference type="Proteomes" id="UP000034875">
    <property type="component" value="Unassembled WGS sequence"/>
</dbReference>
<feature type="compositionally biased region" description="Basic and acidic residues" evidence="4">
    <location>
        <begin position="42"/>
        <end position="51"/>
    </location>
</feature>
<evidence type="ECO:0000259" key="6">
    <source>
        <dbReference type="Pfam" id="PF12256"/>
    </source>
</evidence>
<dbReference type="InterPro" id="IPR050708">
    <property type="entry name" value="T6SS_VgrG/RHS"/>
</dbReference>
<dbReference type="InterPro" id="IPR003284">
    <property type="entry name" value="Sal_SpvB"/>
</dbReference>
<dbReference type="InterPro" id="IPR022045">
    <property type="entry name" value="TcdB_toxin_mid/N"/>
</dbReference>
<evidence type="ECO:0000256" key="5">
    <source>
        <dbReference type="SAM" id="SignalP"/>
    </source>
</evidence>
<dbReference type="EMBL" id="LCCZ01000007">
    <property type="protein sequence ID" value="KKS44324.1"/>
    <property type="molecule type" value="Genomic_DNA"/>
</dbReference>
<feature type="signal peptide" evidence="5">
    <location>
        <begin position="1"/>
        <end position="27"/>
    </location>
</feature>
<sequence length="1508" mass="170605">MQRVFQRGVIALLIIALFIPAHSGLFAAEKQVDQKPVIQKKAHQDGPDKKLAPQQAQQEDPVDVARENKTQKNASAVSSKPASLKGFDQLVSSDLFTGQAGFSYPMFVPPGRNGGTPQLNVSYSSFNTTRLAPYGYGFDIPLNTIYRMSNYGVDQLYTKNNFAIKLNGQYNELVQLDTAGSEYAGKLSNNFTRYRKEGDHWIVVDTRGTTYIFGDTQTARQYDPSRVENVFQWLLTSSRDVNGNTVKYYYTQDHNQVYLDKIEYAFNESGNTPVYRVLFHYVPKTNSAISYATQFSVETFKALSRVESQWYSNGKWNEARTLNFAYDSLDIPTPKLTAIQESAGVDRMPMMQFAYHTSGVGVDLLKSIDNGQGGIIEFEYAASTSYKNAQGELSPLPFVVKTLRAITRRDTITGVSGTQTMSYTGGSYYVDYSNIYGREYAGFNRVETVDSFGNKTITFFHQSERSADNSISQSMGEVDDHISKKGKSYRQEWYNKRDQLLKRTMSRWEHKPIEGKDRFFVTKAYDVDMVWDGGKEHQDTAVSYAYDSYGNVVQQAQWGEVRADSETGIFTDVGTDTRVVAYTYAYNVSSNILGVLYHTIIQSGAKQQEAVTYYDDLPFGQVKKGNLTKTEQWLDTESRFLASTATYTTFGFVRSRTDALGRTTLYEYDDVLLYPIAEINPLGHRTTYMYAYQWGQIQQVRDPNDVITKYDFDSFGRIIRAQKSDNITGATFITVQEMEYLDTNKPSAVYTQKIIQPDVTQSTHEFLDGFGRLIQSRQYYNDENKWFVKSIEYDELGRVKKEFMPTTSPTPTYEQTSQPDSQATLITYDGLSRVIEQKTSIGARRTAYDKWSVFDVDENNHVVRRYHDAYNQLVRMDEFTPSGLLTTMYDYDTFGNTTRVIDSEGTVRNFGHDSLSRLVMNEMPHKSNVSPAVYTYTYDSVGNKLRETKPDSAVIVWNYDALNRVVSENDGNVNNGIEVQYEYDTALHGIGKLSQIQTPYWEMMYGYDAHGNRAVERQVFYTQPIQLEQQMAPSLLAGNGEMWQRQEIADGKYVWSGGCDDGSCIKRVGSQVIVSGIPVMQKLNEFTVKATLAMPAPLPLPNVSYSSVSSSGVSVPMVFTRIQGKDRLYVNGFFVGERSAESNATNFSQLSITMPKDIKFELLQGVNITQVSIANFGVNNPNELNQEGMIKHAPAQEWARPYTTKYSYNNFDTLMEIEYPGWEDEVSYSYNSFGLPVTVAYNDQPIVKKILYAAHGQPKQTEYANGVISTSTYDINAQYRLSRIKTHSASTNITVQDSAYSYDAVGNITKIIDTGVVAPKEATYRYDTLNRLFQASIKADNKITTEAYTYSPTGNILTKNGIGKYEYANPRYPQAVTKAGTTAYGYDANGNLTTLNGRMQYAYDYRDRMTEVSLPNTQTYTYRYDNTYNRAQKIFSDGLVRNYIGELAEAETRNGGITYLNFHFFAQGAARSGSTKKQPHLTAVSPTRIKKKTQNQDCCITGHDTMIR</sequence>
<dbReference type="GO" id="GO:0005737">
    <property type="term" value="C:cytoplasm"/>
    <property type="evidence" value="ECO:0007669"/>
    <property type="project" value="InterPro"/>
</dbReference>
<dbReference type="Pfam" id="PF12256">
    <property type="entry name" value="TcdB_toxin_midN"/>
    <property type="match status" value="1"/>
</dbReference>
<evidence type="ECO:0000256" key="2">
    <source>
        <dbReference type="ARBA" id="ARBA00022525"/>
    </source>
</evidence>
<reference evidence="8 9" key="1">
    <citation type="journal article" date="2015" name="Nature">
        <title>rRNA introns, odd ribosomes, and small enigmatic genomes across a large radiation of phyla.</title>
        <authorList>
            <person name="Brown C.T."/>
            <person name="Hug L.A."/>
            <person name="Thomas B.C."/>
            <person name="Sharon I."/>
            <person name="Castelle C.J."/>
            <person name="Singh A."/>
            <person name="Wilkins M.J."/>
            <person name="Williams K.H."/>
            <person name="Banfield J.F."/>
        </authorList>
    </citation>
    <scope>NUCLEOTIDE SEQUENCE [LARGE SCALE GENOMIC DNA]</scope>
</reference>
<proteinExistence type="predicted"/>
<evidence type="ECO:0000259" key="7">
    <source>
        <dbReference type="Pfam" id="PF20041"/>
    </source>
</evidence>
<keyword evidence="5" id="KW-0732">Signal</keyword>
<evidence type="ECO:0000256" key="3">
    <source>
        <dbReference type="ARBA" id="ARBA00023026"/>
    </source>
</evidence>
<feature type="domain" description="Insecticide toxin TcdB middle/N-terminal" evidence="6">
    <location>
        <begin position="362"/>
        <end position="455"/>
    </location>
</feature>
<protein>
    <submittedName>
        <fullName evidence="8">YD repeat-containing protein, nonfunctional</fullName>
    </submittedName>
</protein>
<evidence type="ECO:0000256" key="1">
    <source>
        <dbReference type="ARBA" id="ARBA00004613"/>
    </source>
</evidence>
<feature type="region of interest" description="Disordered" evidence="4">
    <location>
        <begin position="37"/>
        <end position="62"/>
    </location>
</feature>
<evidence type="ECO:0000256" key="4">
    <source>
        <dbReference type="SAM" id="MobiDB-lite"/>
    </source>
</evidence>